<evidence type="ECO:0000256" key="1">
    <source>
        <dbReference type="SAM" id="Phobius"/>
    </source>
</evidence>
<organism evidence="2 3">
    <name type="scientific">Methanoculleus bourgensis</name>
    <dbReference type="NCBI Taxonomy" id="83986"/>
    <lineage>
        <taxon>Archaea</taxon>
        <taxon>Methanobacteriati</taxon>
        <taxon>Methanobacteriota</taxon>
        <taxon>Stenosarchaea group</taxon>
        <taxon>Methanomicrobia</taxon>
        <taxon>Methanomicrobiales</taxon>
        <taxon>Methanomicrobiaceae</taxon>
        <taxon>Methanoculleus</taxon>
    </lineage>
</organism>
<accession>A0A0X3BMM9</accession>
<keyword evidence="1" id="KW-1133">Transmembrane helix</keyword>
<dbReference type="EMBL" id="LT158599">
    <property type="protein sequence ID" value="CVK32785.1"/>
    <property type="molecule type" value="Genomic_DNA"/>
</dbReference>
<protein>
    <recommendedName>
        <fullName evidence="4">EhaF family protein</fullName>
    </recommendedName>
</protein>
<evidence type="ECO:0000313" key="3">
    <source>
        <dbReference type="Proteomes" id="UP000069850"/>
    </source>
</evidence>
<dbReference type="Proteomes" id="UP000069850">
    <property type="component" value="Chromosome 1"/>
</dbReference>
<reference evidence="2 3" key="1">
    <citation type="submission" date="2016-01" db="EMBL/GenBank/DDBJ databases">
        <authorList>
            <person name="Manzoor S."/>
        </authorList>
    </citation>
    <scope>NUCLEOTIDE SEQUENCE [LARGE SCALE GENOMIC DNA]</scope>
    <source>
        <strain evidence="2">Methanoculleus sp MAB1</strain>
    </source>
</reference>
<gene>
    <name evidence="2" type="ORF">MMAB1_1572</name>
</gene>
<keyword evidence="1" id="KW-0812">Transmembrane</keyword>
<name>A0A0X3BMM9_9EURY</name>
<dbReference type="InterPro" id="IPR011313">
    <property type="entry name" value="Prd_NiFe_hyd_3_EhaF"/>
</dbReference>
<evidence type="ECO:0000313" key="2">
    <source>
        <dbReference type="EMBL" id="CVK32785.1"/>
    </source>
</evidence>
<evidence type="ECO:0008006" key="4">
    <source>
        <dbReference type="Google" id="ProtNLM"/>
    </source>
</evidence>
<dbReference type="OMA" id="YTRGMDT"/>
<dbReference type="Pfam" id="PF09879">
    <property type="entry name" value="EhaF"/>
    <property type="match status" value="1"/>
</dbReference>
<feature type="transmembrane region" description="Helical" evidence="1">
    <location>
        <begin position="127"/>
        <end position="145"/>
    </location>
</feature>
<dbReference type="AlphaFoldDB" id="A0A0X3BMM9"/>
<dbReference type="RefSeq" id="WP_014867143.1">
    <property type="nucleotide sequence ID" value="NZ_BSDU01000002.1"/>
</dbReference>
<dbReference type="KEGG" id="mema:MMAB1_1572"/>
<proteinExistence type="predicted"/>
<dbReference type="GeneID" id="27137414"/>
<feature type="transmembrane region" description="Helical" evidence="1">
    <location>
        <begin position="20"/>
        <end position="40"/>
    </location>
</feature>
<keyword evidence="1" id="KW-0472">Membrane</keyword>
<sequence>MLIISRISRVLSNFQNLVALFAGACIIVSLIGIFSLPLAFEEHQLYPKTLDPASSLYPYDRGGVPFGTTEIVTQYPENSPYAGYVTTYLTPLSQYLADHTHHLGTTIVAHPGGIIDEILYNTRGLDTVVETSILFTAFAIASYLYRRREEE</sequence>
<dbReference type="GeneID" id="13355729"/>
<dbReference type="PROSITE" id="PS51257">
    <property type="entry name" value="PROKAR_LIPOPROTEIN"/>
    <property type="match status" value="1"/>
</dbReference>
<dbReference type="PIRSF" id="PIRSF019373">
    <property type="entry name" value="EhaF"/>
    <property type="match status" value="1"/>
</dbReference>